<feature type="region of interest" description="Disordered" evidence="2">
    <location>
        <begin position="354"/>
        <end position="381"/>
    </location>
</feature>
<dbReference type="EMBL" id="JTDE01003800">
    <property type="protein sequence ID" value="KAF7255631.1"/>
    <property type="molecule type" value="Genomic_DNA"/>
</dbReference>
<dbReference type="InterPro" id="IPR011259">
    <property type="entry name" value="ERM_C_dom"/>
</dbReference>
<reference evidence="4" key="1">
    <citation type="submission" date="2019-07" db="EMBL/GenBank/DDBJ databases">
        <title>Annotation for the trematode Paragonimus miyazaki's.</title>
        <authorList>
            <person name="Choi Y.-J."/>
        </authorList>
    </citation>
    <scope>NUCLEOTIDE SEQUENCE</scope>
    <source>
        <strain evidence="4">Japan</strain>
    </source>
</reference>
<dbReference type="SUPFAM" id="SSF48678">
    <property type="entry name" value="Moesin tail domain"/>
    <property type="match status" value="1"/>
</dbReference>
<dbReference type="InterPro" id="IPR008954">
    <property type="entry name" value="Moesin_tail_sf"/>
</dbReference>
<dbReference type="Pfam" id="PF00769">
    <property type="entry name" value="ERM_C"/>
    <property type="match status" value="1"/>
</dbReference>
<feature type="region of interest" description="Disordered" evidence="2">
    <location>
        <begin position="267"/>
        <end position="288"/>
    </location>
</feature>
<name>A0A8S9YRE4_9TREM</name>
<keyword evidence="1" id="KW-0175">Coiled coil</keyword>
<feature type="non-terminal residue" evidence="4">
    <location>
        <position position="1"/>
    </location>
</feature>
<feature type="compositionally biased region" description="Basic and acidic residues" evidence="2">
    <location>
        <begin position="160"/>
        <end position="198"/>
    </location>
</feature>
<keyword evidence="5" id="KW-1185">Reference proteome</keyword>
<accession>A0A8S9YRE4</accession>
<feature type="region of interest" description="Disordered" evidence="2">
    <location>
        <begin position="150"/>
        <end position="210"/>
    </location>
</feature>
<dbReference type="Gene3D" id="6.10.360.10">
    <property type="match status" value="1"/>
</dbReference>
<evidence type="ECO:0000256" key="2">
    <source>
        <dbReference type="SAM" id="MobiDB-lite"/>
    </source>
</evidence>
<feature type="coiled-coil region" evidence="1">
    <location>
        <begin position="22"/>
        <end position="91"/>
    </location>
</feature>
<dbReference type="OrthoDB" id="6018897at2759"/>
<dbReference type="Proteomes" id="UP000822476">
    <property type="component" value="Unassembled WGS sequence"/>
</dbReference>
<proteinExistence type="predicted"/>
<comment type="caution">
    <text evidence="4">The sequence shown here is derived from an EMBL/GenBank/DDBJ whole genome shotgun (WGS) entry which is preliminary data.</text>
</comment>
<dbReference type="AlphaFoldDB" id="A0A8S9YRE4"/>
<feature type="compositionally biased region" description="Polar residues" evidence="2">
    <location>
        <begin position="267"/>
        <end position="287"/>
    </location>
</feature>
<dbReference type="GO" id="GO:0003779">
    <property type="term" value="F:actin binding"/>
    <property type="evidence" value="ECO:0007669"/>
    <property type="project" value="InterPro"/>
</dbReference>
<evidence type="ECO:0000259" key="3">
    <source>
        <dbReference type="Pfam" id="PF00769"/>
    </source>
</evidence>
<evidence type="ECO:0000313" key="4">
    <source>
        <dbReference type="EMBL" id="KAF7255631.1"/>
    </source>
</evidence>
<gene>
    <name evidence="4" type="ORF">EG68_06744</name>
</gene>
<evidence type="ECO:0000313" key="5">
    <source>
        <dbReference type="Proteomes" id="UP000822476"/>
    </source>
</evidence>
<evidence type="ECO:0000256" key="1">
    <source>
        <dbReference type="SAM" id="Coils"/>
    </source>
</evidence>
<sequence>CLKLALKSFIVFIPPRERLCNALRAKQQAEQQLKELEAHVAKESVEQEQAKRNVKELQRQVRELEERLREEACLRQQLEIAKARLEAAHNDPKENFVQTENDEHQKCLEEKASIQDEIRKLDQSIGRHSVKLDRQRAELAWLTGISELNVNQPSPARSEPAGRPELSVRRNIDYTNKPDRREPPDDKISHRSSSDKHGTTILSNNPERHSTEFHHFTPAMEKIEFIQTRGCDSFSEIASTNASISLSGNVDANALSGASDSFMDQLPNKQQLASQPKKTEASRTNPSAIPVTYNDESCFDVGYEYCEEIERLTCSRPRQLTFPGNYRVISNSDSNNSQKRSTVQIYRYTMYARSDESSPDLSPRRKRPHSQCAPGVGFSRDEDRFRTLRRIRNGNTKKRVDEFESM</sequence>
<protein>
    <recommendedName>
        <fullName evidence="3">Ezrin/radixin/moesin C-terminal domain-containing protein</fullName>
    </recommendedName>
</protein>
<feature type="domain" description="Ezrin/radixin/moesin C-terminal" evidence="3">
    <location>
        <begin position="382"/>
        <end position="406"/>
    </location>
</feature>
<organism evidence="4 5">
    <name type="scientific">Paragonimus skrjabini miyazakii</name>
    <dbReference type="NCBI Taxonomy" id="59628"/>
    <lineage>
        <taxon>Eukaryota</taxon>
        <taxon>Metazoa</taxon>
        <taxon>Spiralia</taxon>
        <taxon>Lophotrochozoa</taxon>
        <taxon>Platyhelminthes</taxon>
        <taxon>Trematoda</taxon>
        <taxon>Digenea</taxon>
        <taxon>Plagiorchiida</taxon>
        <taxon>Troglotremata</taxon>
        <taxon>Troglotrematidae</taxon>
        <taxon>Paragonimus</taxon>
    </lineage>
</organism>